<dbReference type="EMBL" id="JAQQXR010000006">
    <property type="protein sequence ID" value="MDC8759396.1"/>
    <property type="molecule type" value="Genomic_DNA"/>
</dbReference>
<organism evidence="1 2">
    <name type="scientific">Janthinobacterium fluminis</name>
    <dbReference type="NCBI Taxonomy" id="2987524"/>
    <lineage>
        <taxon>Bacteria</taxon>
        <taxon>Pseudomonadati</taxon>
        <taxon>Pseudomonadota</taxon>
        <taxon>Betaproteobacteria</taxon>
        <taxon>Burkholderiales</taxon>
        <taxon>Oxalobacteraceae</taxon>
        <taxon>Janthinobacterium</taxon>
    </lineage>
</organism>
<dbReference type="SUPFAM" id="SSF53474">
    <property type="entry name" value="alpha/beta-Hydrolases"/>
    <property type="match status" value="1"/>
</dbReference>
<dbReference type="Pfam" id="PF06821">
    <property type="entry name" value="Ser_hydrolase"/>
    <property type="match status" value="1"/>
</dbReference>
<dbReference type="RefSeq" id="WP_273672515.1">
    <property type="nucleotide sequence ID" value="NZ_JAQQXR010000006.1"/>
</dbReference>
<evidence type="ECO:0000313" key="1">
    <source>
        <dbReference type="EMBL" id="MDC8759396.1"/>
    </source>
</evidence>
<reference evidence="1 2" key="1">
    <citation type="submission" date="2022-10" db="EMBL/GenBank/DDBJ databases">
        <title>Janthinobacterium sp. hw3 Genome sequencing.</title>
        <authorList>
            <person name="Park S."/>
        </authorList>
    </citation>
    <scope>NUCLEOTIDE SEQUENCE [LARGE SCALE GENOMIC DNA]</scope>
    <source>
        <strain evidence="2">hw3</strain>
    </source>
</reference>
<dbReference type="Gene3D" id="3.40.50.1820">
    <property type="entry name" value="alpha/beta hydrolase"/>
    <property type="match status" value="1"/>
</dbReference>
<name>A0ABT5K3S0_9BURK</name>
<dbReference type="Proteomes" id="UP001221208">
    <property type="component" value="Unassembled WGS sequence"/>
</dbReference>
<evidence type="ECO:0000313" key="2">
    <source>
        <dbReference type="Proteomes" id="UP001221208"/>
    </source>
</evidence>
<keyword evidence="1" id="KW-0378">Hydrolase</keyword>
<dbReference type="InterPro" id="IPR029058">
    <property type="entry name" value="AB_hydrolase_fold"/>
</dbReference>
<protein>
    <submittedName>
        <fullName evidence="1">Alpha/beta hydrolase</fullName>
    </submittedName>
</protein>
<comment type="caution">
    <text evidence="1">The sequence shown here is derived from an EMBL/GenBank/DDBJ whole genome shotgun (WGS) entry which is preliminary data.</text>
</comment>
<proteinExistence type="predicted"/>
<accession>A0ABT5K3S0</accession>
<gene>
    <name evidence="1" type="ORF">OIK44_17580</name>
</gene>
<keyword evidence="2" id="KW-1185">Reference proteome</keyword>
<dbReference type="InterPro" id="IPR010662">
    <property type="entry name" value="RBBP9/YdeN"/>
</dbReference>
<sequence>MALPPFSDYRVLLMPGLYNSGPEHWQSRWQRLYPGFERVVQDDWDNPQLPAWSARFDELRARDSRPILVAAHSFGCLTAAYSLARDPRGVAGVLMVAPADPDKFGVAAALPQGPLPCPTIMISSTNDPWMSADNAALWGGRWGAEVVNIGAFGHINAESGLGDWLFGQSRLKQLLELAQSAGPQAQFA</sequence>
<dbReference type="GO" id="GO:0016787">
    <property type="term" value="F:hydrolase activity"/>
    <property type="evidence" value="ECO:0007669"/>
    <property type="project" value="UniProtKB-KW"/>
</dbReference>